<dbReference type="RefSeq" id="WP_008275657.1">
    <property type="nucleotide sequence ID" value="NZ_AAXW01000015.1"/>
</dbReference>
<dbReference type="Pfam" id="PF00639">
    <property type="entry name" value="Rotamase"/>
    <property type="match status" value="1"/>
</dbReference>
<accession>A3IQJ1</accession>
<dbReference type="AlphaFoldDB" id="A3IQJ1"/>
<reference evidence="8 9" key="1">
    <citation type="submission" date="2007-03" db="EMBL/GenBank/DDBJ databases">
        <authorList>
            <person name="Stal L."/>
            <person name="Ferriera S."/>
            <person name="Johnson J."/>
            <person name="Kravitz S."/>
            <person name="Beeson K."/>
            <person name="Sutton G."/>
            <person name="Rogers Y.-H."/>
            <person name="Friedman R."/>
            <person name="Frazier M."/>
            <person name="Venter J.C."/>
        </authorList>
    </citation>
    <scope>NUCLEOTIDE SEQUENCE [LARGE SCALE GENOMIC DNA]</scope>
    <source>
        <strain evidence="8 9">CCY0110</strain>
    </source>
</reference>
<dbReference type="Proteomes" id="UP000003781">
    <property type="component" value="Unassembled WGS sequence"/>
</dbReference>
<evidence type="ECO:0000313" key="9">
    <source>
        <dbReference type="Proteomes" id="UP000003781"/>
    </source>
</evidence>
<evidence type="ECO:0000256" key="4">
    <source>
        <dbReference type="ARBA" id="ARBA00023110"/>
    </source>
</evidence>
<sequence length="257" mass="30553">MTNSTTLIDVEEVIDYLKKNLKFKEICQQILQQRIIEQASQQRDLTITEEEIQAEADNIRREKRLEKAVDTLAWLNGELITPDDWEAGIQDTLLRKKLAQNLFDKEVEKTFQQSWFNFDQVLLYQIIVPYEKLALEIFYQIEEEEMSFYQAAHLYDIDEKRRLQCGYEGKVYRFNMKPELSPVIFAANPGEVIPPFKTEQGYHIIMVERFIKAQLTEEIYEQIINKMFDQWLSSELNYLLHNSGEQTPNTLKEHQED</sequence>
<evidence type="ECO:0000256" key="6">
    <source>
        <dbReference type="PROSITE-ProRule" id="PRU00278"/>
    </source>
</evidence>
<organism evidence="8 9">
    <name type="scientific">Crocosphaera chwakensis CCY0110</name>
    <dbReference type="NCBI Taxonomy" id="391612"/>
    <lineage>
        <taxon>Bacteria</taxon>
        <taxon>Bacillati</taxon>
        <taxon>Cyanobacteriota</taxon>
        <taxon>Cyanophyceae</taxon>
        <taxon>Oscillatoriophycideae</taxon>
        <taxon>Chroococcales</taxon>
        <taxon>Aphanothecaceae</taxon>
        <taxon>Crocosphaera</taxon>
        <taxon>Crocosphaera chwakensis</taxon>
    </lineage>
</organism>
<proteinExistence type="predicted"/>
<dbReference type="SUPFAM" id="SSF54534">
    <property type="entry name" value="FKBP-like"/>
    <property type="match status" value="1"/>
</dbReference>
<evidence type="ECO:0000256" key="3">
    <source>
        <dbReference type="ARBA" id="ARBA00022729"/>
    </source>
</evidence>
<dbReference type="PANTHER" id="PTHR47245:SF1">
    <property type="entry name" value="FOLDASE PROTEIN PRSA"/>
    <property type="match status" value="1"/>
</dbReference>
<evidence type="ECO:0000256" key="1">
    <source>
        <dbReference type="ARBA" id="ARBA00000971"/>
    </source>
</evidence>
<comment type="catalytic activity">
    <reaction evidence="1">
        <text>[protein]-peptidylproline (omega=180) = [protein]-peptidylproline (omega=0)</text>
        <dbReference type="Rhea" id="RHEA:16237"/>
        <dbReference type="Rhea" id="RHEA-COMP:10747"/>
        <dbReference type="Rhea" id="RHEA-COMP:10748"/>
        <dbReference type="ChEBI" id="CHEBI:83833"/>
        <dbReference type="ChEBI" id="CHEBI:83834"/>
        <dbReference type="EC" id="5.2.1.8"/>
    </reaction>
</comment>
<dbReference type="InterPro" id="IPR046357">
    <property type="entry name" value="PPIase_dom_sf"/>
</dbReference>
<feature type="domain" description="PpiC" evidence="7">
    <location>
        <begin position="118"/>
        <end position="209"/>
    </location>
</feature>
<comment type="caution">
    <text evidence="8">The sequence shown here is derived from an EMBL/GenBank/DDBJ whole genome shotgun (WGS) entry which is preliminary data.</text>
</comment>
<dbReference type="EMBL" id="AAXW01000015">
    <property type="protein sequence ID" value="EAZ91266.1"/>
    <property type="molecule type" value="Genomic_DNA"/>
</dbReference>
<dbReference type="PROSITE" id="PS50198">
    <property type="entry name" value="PPIC_PPIASE_2"/>
    <property type="match status" value="1"/>
</dbReference>
<dbReference type="InterPro" id="IPR050245">
    <property type="entry name" value="PrsA_foldase"/>
</dbReference>
<dbReference type="InterPro" id="IPR027304">
    <property type="entry name" value="Trigger_fact/SurA_dom_sf"/>
</dbReference>
<keyword evidence="9" id="KW-1185">Reference proteome</keyword>
<keyword evidence="4 6" id="KW-0697">Rotamase</keyword>
<dbReference type="eggNOG" id="COG0760">
    <property type="taxonomic scope" value="Bacteria"/>
</dbReference>
<dbReference type="Gene3D" id="3.10.50.40">
    <property type="match status" value="1"/>
</dbReference>
<dbReference type="EC" id="5.2.1.8" evidence="2"/>
<evidence type="ECO:0000256" key="2">
    <source>
        <dbReference type="ARBA" id="ARBA00013194"/>
    </source>
</evidence>
<name>A3IQJ1_9CHRO</name>
<keyword evidence="3" id="KW-0732">Signal</keyword>
<keyword evidence="5 6" id="KW-0413">Isomerase</keyword>
<evidence type="ECO:0000259" key="7">
    <source>
        <dbReference type="PROSITE" id="PS50198"/>
    </source>
</evidence>
<dbReference type="SUPFAM" id="SSF109998">
    <property type="entry name" value="Triger factor/SurA peptide-binding domain-like"/>
    <property type="match status" value="1"/>
</dbReference>
<dbReference type="InterPro" id="IPR000297">
    <property type="entry name" value="PPIase_PpiC"/>
</dbReference>
<dbReference type="GO" id="GO:0003755">
    <property type="term" value="F:peptidyl-prolyl cis-trans isomerase activity"/>
    <property type="evidence" value="ECO:0007669"/>
    <property type="project" value="UniProtKB-KW"/>
</dbReference>
<protein>
    <recommendedName>
        <fullName evidence="2">peptidylprolyl isomerase</fullName>
        <ecNumber evidence="2">5.2.1.8</ecNumber>
    </recommendedName>
</protein>
<gene>
    <name evidence="8" type="ORF">CY0110_11602</name>
</gene>
<evidence type="ECO:0000313" key="8">
    <source>
        <dbReference type="EMBL" id="EAZ91266.1"/>
    </source>
</evidence>
<evidence type="ECO:0000256" key="5">
    <source>
        <dbReference type="ARBA" id="ARBA00023235"/>
    </source>
</evidence>
<dbReference type="PANTHER" id="PTHR47245">
    <property type="entry name" value="PEPTIDYLPROLYL ISOMERASE"/>
    <property type="match status" value="1"/>
</dbReference>